<feature type="transmembrane region" description="Helical" evidence="1">
    <location>
        <begin position="39"/>
        <end position="62"/>
    </location>
</feature>
<proteinExistence type="predicted"/>
<dbReference type="Gene3D" id="1.20.1250.20">
    <property type="entry name" value="MFS general substrate transporter like domains"/>
    <property type="match status" value="1"/>
</dbReference>
<evidence type="ECO:0000313" key="2">
    <source>
        <dbReference type="EMBL" id="KAJ8895562.1"/>
    </source>
</evidence>
<protein>
    <submittedName>
        <fullName evidence="2">Uncharacterized protein</fullName>
    </submittedName>
</protein>
<feature type="transmembrane region" description="Helical" evidence="1">
    <location>
        <begin position="68"/>
        <end position="87"/>
    </location>
</feature>
<name>A0ABQ9IFW6_9NEOP</name>
<evidence type="ECO:0000313" key="3">
    <source>
        <dbReference type="Proteomes" id="UP001159363"/>
    </source>
</evidence>
<accession>A0ABQ9IFW6</accession>
<dbReference type="InterPro" id="IPR036259">
    <property type="entry name" value="MFS_trans_sf"/>
</dbReference>
<keyword evidence="1" id="KW-0812">Transmembrane</keyword>
<keyword evidence="3" id="KW-1185">Reference proteome</keyword>
<sequence>MSGLVMPMVTVVKLTVTIASYSGYLQAMEVFPTCIRQTGCSMGSLVSGLLGTLGPYIIYLGTVTHVRYTYVVMAALTLLGALVATLMPETLGQELPETLEDAANFGENQKYWKIHQRRPSRTNRVDAVNMKPLIVE</sequence>
<dbReference type="Proteomes" id="UP001159363">
    <property type="component" value="Chromosome 1"/>
</dbReference>
<comment type="caution">
    <text evidence="2">The sequence shown here is derived from an EMBL/GenBank/DDBJ whole genome shotgun (WGS) entry which is preliminary data.</text>
</comment>
<reference evidence="2 3" key="1">
    <citation type="submission" date="2023-02" db="EMBL/GenBank/DDBJ databases">
        <title>LHISI_Scaffold_Assembly.</title>
        <authorList>
            <person name="Stuart O.P."/>
            <person name="Cleave R."/>
            <person name="Magrath M.J.L."/>
            <person name="Mikheyev A.S."/>
        </authorList>
    </citation>
    <scope>NUCLEOTIDE SEQUENCE [LARGE SCALE GENOMIC DNA]</scope>
    <source>
        <strain evidence="2">Daus_M_001</strain>
        <tissue evidence="2">Leg muscle</tissue>
    </source>
</reference>
<feature type="transmembrane region" description="Helical" evidence="1">
    <location>
        <begin position="6"/>
        <end position="27"/>
    </location>
</feature>
<keyword evidence="1" id="KW-1133">Transmembrane helix</keyword>
<gene>
    <name evidence="2" type="ORF">PR048_000898</name>
</gene>
<keyword evidence="1" id="KW-0472">Membrane</keyword>
<evidence type="ECO:0000256" key="1">
    <source>
        <dbReference type="SAM" id="Phobius"/>
    </source>
</evidence>
<dbReference type="SUPFAM" id="SSF103473">
    <property type="entry name" value="MFS general substrate transporter"/>
    <property type="match status" value="1"/>
</dbReference>
<dbReference type="EMBL" id="JARBHB010000001">
    <property type="protein sequence ID" value="KAJ8895562.1"/>
    <property type="molecule type" value="Genomic_DNA"/>
</dbReference>
<organism evidence="2 3">
    <name type="scientific">Dryococelus australis</name>
    <dbReference type="NCBI Taxonomy" id="614101"/>
    <lineage>
        <taxon>Eukaryota</taxon>
        <taxon>Metazoa</taxon>
        <taxon>Ecdysozoa</taxon>
        <taxon>Arthropoda</taxon>
        <taxon>Hexapoda</taxon>
        <taxon>Insecta</taxon>
        <taxon>Pterygota</taxon>
        <taxon>Neoptera</taxon>
        <taxon>Polyneoptera</taxon>
        <taxon>Phasmatodea</taxon>
        <taxon>Verophasmatodea</taxon>
        <taxon>Anareolatae</taxon>
        <taxon>Phasmatidae</taxon>
        <taxon>Eurycanthinae</taxon>
        <taxon>Dryococelus</taxon>
    </lineage>
</organism>